<keyword evidence="4 5" id="KW-0472">Membrane</keyword>
<feature type="transmembrane region" description="Helical" evidence="5">
    <location>
        <begin position="59"/>
        <end position="78"/>
    </location>
</feature>
<feature type="transmembrane region" description="Helical" evidence="5">
    <location>
        <begin position="459"/>
        <end position="476"/>
    </location>
</feature>
<evidence type="ECO:0000313" key="8">
    <source>
        <dbReference type="Proteomes" id="UP000315648"/>
    </source>
</evidence>
<feature type="transmembrane region" description="Helical" evidence="5">
    <location>
        <begin position="236"/>
        <end position="255"/>
    </location>
</feature>
<evidence type="ECO:0000259" key="6">
    <source>
        <dbReference type="Pfam" id="PF04932"/>
    </source>
</evidence>
<dbReference type="Proteomes" id="UP000315648">
    <property type="component" value="Unassembled WGS sequence"/>
</dbReference>
<feature type="transmembrane region" description="Helical" evidence="5">
    <location>
        <begin position="290"/>
        <end position="307"/>
    </location>
</feature>
<evidence type="ECO:0000256" key="2">
    <source>
        <dbReference type="ARBA" id="ARBA00022692"/>
    </source>
</evidence>
<dbReference type="AlphaFoldDB" id="A0A556QQM6"/>
<gene>
    <name evidence="7" type="ORF">FPL22_06480</name>
</gene>
<keyword evidence="2 5" id="KW-0812">Transmembrane</keyword>
<evidence type="ECO:0000256" key="3">
    <source>
        <dbReference type="ARBA" id="ARBA00022989"/>
    </source>
</evidence>
<dbReference type="OrthoDB" id="177765at2"/>
<feature type="transmembrane region" description="Helical" evidence="5">
    <location>
        <begin position="183"/>
        <end position="204"/>
    </location>
</feature>
<comment type="caution">
    <text evidence="7">The sequence shown here is derived from an EMBL/GenBank/DDBJ whole genome shotgun (WGS) entry which is preliminary data.</text>
</comment>
<dbReference type="RefSeq" id="WP_144229286.1">
    <property type="nucleotide sequence ID" value="NZ_CBCRVV010000041.1"/>
</dbReference>
<keyword evidence="3 5" id="KW-1133">Transmembrane helix</keyword>
<comment type="subcellular location">
    <subcellularLocation>
        <location evidence="1">Membrane</location>
        <topology evidence="1">Multi-pass membrane protein</topology>
    </subcellularLocation>
</comment>
<dbReference type="GO" id="GO:0016874">
    <property type="term" value="F:ligase activity"/>
    <property type="evidence" value="ECO:0007669"/>
    <property type="project" value="UniProtKB-KW"/>
</dbReference>
<dbReference type="InterPro" id="IPR051533">
    <property type="entry name" value="WaaL-like"/>
</dbReference>
<evidence type="ECO:0000256" key="4">
    <source>
        <dbReference type="ARBA" id="ARBA00023136"/>
    </source>
</evidence>
<dbReference type="PANTHER" id="PTHR37422">
    <property type="entry name" value="TEICHURONIC ACID BIOSYNTHESIS PROTEIN TUAE"/>
    <property type="match status" value="1"/>
</dbReference>
<dbReference type="PANTHER" id="PTHR37422:SF23">
    <property type="entry name" value="TEICHURONIC ACID BIOSYNTHESIS PROTEIN TUAE"/>
    <property type="match status" value="1"/>
</dbReference>
<feature type="transmembrane region" description="Helical" evidence="5">
    <location>
        <begin position="423"/>
        <end position="447"/>
    </location>
</feature>
<keyword evidence="7" id="KW-0436">Ligase</keyword>
<feature type="transmembrane region" description="Helical" evidence="5">
    <location>
        <begin position="99"/>
        <end position="117"/>
    </location>
</feature>
<keyword evidence="8" id="KW-1185">Reference proteome</keyword>
<accession>A0A556QQM6</accession>
<feature type="transmembrane region" description="Helical" evidence="5">
    <location>
        <begin position="319"/>
        <end position="340"/>
    </location>
</feature>
<evidence type="ECO:0000256" key="5">
    <source>
        <dbReference type="SAM" id="Phobius"/>
    </source>
</evidence>
<dbReference type="Pfam" id="PF04932">
    <property type="entry name" value="Wzy_C"/>
    <property type="match status" value="1"/>
</dbReference>
<protein>
    <submittedName>
        <fullName evidence="7">O-antigen ligase family protein</fullName>
    </submittedName>
</protein>
<sequence length="509" mass="56904">MPPSRPPRTASPSADSSLQAFRGDLRAATGLHPLETTVVVITGVLLCFMPWAFGTMAVWSQLISLGLALSVFVVALINRHYRGHLAPEGDFKLIMWPKLVRFPLFWLGLVFLGYILTQALNPAWTYMTEDRVWWLDPTEHISWLPAGMKTPFADMNPWRVLLIYSAAWLLGSALWVGITRRAAVQLLFTVIVSNGAVFAIIGILQNVTGAKYVLWSLKGVNNTGNFFATIIYKNHAGAYLNLVLMLCTGLLYWHFSRAERRMERTSPAPVFGFFGVLLGIGVLLTGSRAATLLLMAFTLIAFIGFIVRCTLYRSEGRSPWVITVLCAVFALFIGLGAYFLNTGQAFDRIGQLLESGKSDSSVSSRLLARQATWEMAQDNIVTGWGAGSFRHYFPVYQRNYQEIYTYPGRPDLKFRWEYAHNDYVQLLAELGLIGAGILLAMLVCGAVHLIRKRVYLKPHLMFIVLALVITAAHAWVDFPFQNPAILMLWCASAALVGRWAELEARSARR</sequence>
<feature type="transmembrane region" description="Helical" evidence="5">
    <location>
        <begin position="34"/>
        <end position="53"/>
    </location>
</feature>
<evidence type="ECO:0000256" key="1">
    <source>
        <dbReference type="ARBA" id="ARBA00004141"/>
    </source>
</evidence>
<feature type="domain" description="O-antigen ligase-related" evidence="6">
    <location>
        <begin position="275"/>
        <end position="438"/>
    </location>
</feature>
<proteinExistence type="predicted"/>
<feature type="transmembrane region" description="Helical" evidence="5">
    <location>
        <begin position="482"/>
        <end position="500"/>
    </location>
</feature>
<feature type="transmembrane region" description="Helical" evidence="5">
    <location>
        <begin position="267"/>
        <end position="284"/>
    </location>
</feature>
<dbReference type="EMBL" id="VMBG01000001">
    <property type="protein sequence ID" value="TSJ78944.1"/>
    <property type="molecule type" value="Genomic_DNA"/>
</dbReference>
<evidence type="ECO:0000313" key="7">
    <source>
        <dbReference type="EMBL" id="TSJ78944.1"/>
    </source>
</evidence>
<feature type="transmembrane region" description="Helical" evidence="5">
    <location>
        <begin position="158"/>
        <end position="176"/>
    </location>
</feature>
<dbReference type="GO" id="GO:0016020">
    <property type="term" value="C:membrane"/>
    <property type="evidence" value="ECO:0007669"/>
    <property type="project" value="UniProtKB-SubCell"/>
</dbReference>
<organism evidence="7 8">
    <name type="scientific">Rariglobus hedericola</name>
    <dbReference type="NCBI Taxonomy" id="2597822"/>
    <lineage>
        <taxon>Bacteria</taxon>
        <taxon>Pseudomonadati</taxon>
        <taxon>Verrucomicrobiota</taxon>
        <taxon>Opitutia</taxon>
        <taxon>Opitutales</taxon>
        <taxon>Opitutaceae</taxon>
        <taxon>Rariglobus</taxon>
    </lineage>
</organism>
<dbReference type="InterPro" id="IPR007016">
    <property type="entry name" value="O-antigen_ligase-rel_domated"/>
</dbReference>
<reference evidence="7 8" key="1">
    <citation type="submission" date="2019-07" db="EMBL/GenBank/DDBJ databases">
        <title>Description of 53C-WASEF.</title>
        <authorList>
            <person name="Pitt A."/>
            <person name="Hahn M.W."/>
        </authorList>
    </citation>
    <scope>NUCLEOTIDE SEQUENCE [LARGE SCALE GENOMIC DNA]</scope>
    <source>
        <strain evidence="7 8">53C-WASEF</strain>
    </source>
</reference>
<name>A0A556QQM6_9BACT</name>